<dbReference type="AlphaFoldDB" id="A0A1Y2ATX6"/>
<comment type="caution">
    <text evidence="1">The sequence shown here is derived from an EMBL/GenBank/DDBJ whole genome shotgun (WGS) entry which is preliminary data.</text>
</comment>
<organism evidence="1 2">
    <name type="scientific">Neocallimastix californiae</name>
    <dbReference type="NCBI Taxonomy" id="1754190"/>
    <lineage>
        <taxon>Eukaryota</taxon>
        <taxon>Fungi</taxon>
        <taxon>Fungi incertae sedis</taxon>
        <taxon>Chytridiomycota</taxon>
        <taxon>Chytridiomycota incertae sedis</taxon>
        <taxon>Neocallimastigomycetes</taxon>
        <taxon>Neocallimastigales</taxon>
        <taxon>Neocallimastigaceae</taxon>
        <taxon>Neocallimastix</taxon>
    </lineage>
</organism>
<evidence type="ECO:0000313" key="1">
    <source>
        <dbReference type="EMBL" id="ORY25395.1"/>
    </source>
</evidence>
<gene>
    <name evidence="1" type="ORF">LY90DRAFT_514163</name>
</gene>
<evidence type="ECO:0000313" key="2">
    <source>
        <dbReference type="Proteomes" id="UP000193920"/>
    </source>
</evidence>
<name>A0A1Y2ATX6_9FUNG</name>
<proteinExistence type="predicted"/>
<accession>A0A1Y2ATX6</accession>
<reference evidence="1 2" key="1">
    <citation type="submission" date="2016-08" db="EMBL/GenBank/DDBJ databases">
        <title>A Parts List for Fungal Cellulosomes Revealed by Comparative Genomics.</title>
        <authorList>
            <consortium name="DOE Joint Genome Institute"/>
            <person name="Haitjema C.H."/>
            <person name="Gilmore S.P."/>
            <person name="Henske J.K."/>
            <person name="Solomon K.V."/>
            <person name="De Groot R."/>
            <person name="Kuo A."/>
            <person name="Mondo S.J."/>
            <person name="Salamov A.A."/>
            <person name="Labutti K."/>
            <person name="Zhao Z."/>
            <person name="Chiniquy J."/>
            <person name="Barry K."/>
            <person name="Brewer H.M."/>
            <person name="Purvine S.O."/>
            <person name="Wright A.T."/>
            <person name="Boxma B."/>
            <person name="Van Alen T."/>
            <person name="Hackstein J.H."/>
            <person name="Baker S.E."/>
            <person name="Grigoriev I.V."/>
            <person name="O'Malley M.A."/>
        </authorList>
    </citation>
    <scope>NUCLEOTIDE SEQUENCE [LARGE SCALE GENOMIC DNA]</scope>
    <source>
        <strain evidence="1 2">G1</strain>
    </source>
</reference>
<dbReference type="Proteomes" id="UP000193920">
    <property type="component" value="Unassembled WGS sequence"/>
</dbReference>
<dbReference type="OrthoDB" id="10646887at2759"/>
<keyword evidence="2" id="KW-1185">Reference proteome</keyword>
<dbReference type="EMBL" id="MCOG01000212">
    <property type="protein sequence ID" value="ORY25395.1"/>
    <property type="molecule type" value="Genomic_DNA"/>
</dbReference>
<sequence>MNIDCDWCICGKRALDGKLYCSYECQVKDAASIASSTTATASASSSLSSSSTSSFISSSTMVNNSSIPLNYNTNNAYNVLNFNLPRHNIPPQSWDPFRRRYSLPAVLQQSHNKVNQLLSNQLLSNNNNNNNKNNSIFNKINSTTSSFSSTCVNMNKFLNRSNSCYAFYNRKTATTLASNSLITNALSRRSSFSATSTIDTTKTNVIASTFSTSYMNDHDRNIDSLSNDDSNKSKNTSLEEILKKSNLFNKEFKKKTSNEIVNKNESISVNIKRKGSNPKNIVYRHKRNNVNNQRQMDLIDQNIESINNSFIDEPKYLIDNNNNYMIRHSHLVNDNDVYKDANLFNENNFPSNREETDYCDLMTNFSMEDNTDSEKSNEKKILNDNYFIGYDNLNYAEPLSLRKSSFTSNNHMGNNSSFDEFIEKNKEDSMYHINKNFRFGYNDDDQFCLNDYYYDGNEEVLNKNQFYKKDSEIYKYLNGKTCTNQKINWEIKYDSNNEIDNNNNNSHKEEKNFKDNIQENKDCNNLFYQNDFNHNKNNISGIKNDNDVDKYNNISNTIPNYQTNDTSPIQIEAINHPLNIKTVYTTAKIFEEKSLSFSTDIDSTHDDPLSDNELENNEYEFNNYDEIREKIMKLNSVDSNTEAYQNNSPSVKLIFYSTPDTKKFTYGIININKNNTTSSTTSKKNSSIFNGNYNCINRMDQYIYDNIKQNKLIDNIKYNNNQRTRDNYLWLPNYLKDDDLDDMDSLYI</sequence>
<protein>
    <submittedName>
        <fullName evidence="1">Uncharacterized protein</fullName>
    </submittedName>
</protein>